<protein>
    <submittedName>
        <fullName evidence="1">Uncharacterized protein</fullName>
    </submittedName>
</protein>
<name>J9D3D4_EDHAE</name>
<reference evidence="2" key="2">
    <citation type="submission" date="2015-07" db="EMBL/GenBank/DDBJ databases">
        <title>Contrasting host-pathogen interactions and genome evolution in two generalist and specialist microsporidian pathogens of mosquitoes.</title>
        <authorList>
            <consortium name="The Broad Institute Genomics Platform"/>
            <consortium name="The Broad Institute Genome Sequencing Center for Infectious Disease"/>
            <person name="Cuomo C.A."/>
            <person name="Sanscrainte N.D."/>
            <person name="Goldberg J.M."/>
            <person name="Heiman D."/>
            <person name="Young S."/>
            <person name="Zeng Q."/>
            <person name="Becnel J.J."/>
            <person name="Birren B.W."/>
        </authorList>
    </citation>
    <scope>NUCLEOTIDE SEQUENCE [LARGE SCALE GENOMIC DNA]</scope>
    <source>
        <strain evidence="2">USNM 41457</strain>
    </source>
</reference>
<dbReference type="AlphaFoldDB" id="J9D3D4"/>
<sequence>MSRKEIVIKAIDRLKREIKYYDSSIEDDHKAIENLLSLKKRSEAENDPTLFTEEHAYKLKYRYSSVQENIAAKDEAERILINSQDELREIEESNRYLSQAHYKTE</sequence>
<gene>
    <name evidence="1" type="ORF">EDEG_03499</name>
</gene>
<keyword evidence="2" id="KW-1185">Reference proteome</keyword>
<dbReference type="VEuPathDB" id="MicrosporidiaDB:EDEG_03499"/>
<dbReference type="Proteomes" id="UP000003163">
    <property type="component" value="Unassembled WGS sequence"/>
</dbReference>
<proteinExistence type="predicted"/>
<dbReference type="EMBL" id="AFBI03000093">
    <property type="protein sequence ID" value="EJW02049.1"/>
    <property type="molecule type" value="Genomic_DNA"/>
</dbReference>
<dbReference type="HOGENOM" id="CLU_2236556_0_0_1"/>
<evidence type="ECO:0000313" key="1">
    <source>
        <dbReference type="EMBL" id="EJW02049.1"/>
    </source>
</evidence>
<reference evidence="1 2" key="1">
    <citation type="submission" date="2011-08" db="EMBL/GenBank/DDBJ databases">
        <authorList>
            <person name="Liu Z.J."/>
            <person name="Shi F.L."/>
            <person name="Lu J.Q."/>
            <person name="Li M."/>
            <person name="Wang Z.L."/>
        </authorList>
    </citation>
    <scope>NUCLEOTIDE SEQUENCE [LARGE SCALE GENOMIC DNA]</scope>
    <source>
        <strain evidence="1 2">USNM 41457</strain>
    </source>
</reference>
<evidence type="ECO:0000313" key="2">
    <source>
        <dbReference type="Proteomes" id="UP000003163"/>
    </source>
</evidence>
<comment type="caution">
    <text evidence="1">The sequence shown here is derived from an EMBL/GenBank/DDBJ whole genome shotgun (WGS) entry which is preliminary data.</text>
</comment>
<organism evidence="1 2">
    <name type="scientific">Edhazardia aedis (strain USNM 41457)</name>
    <name type="common">Microsporidian parasite</name>
    <dbReference type="NCBI Taxonomy" id="1003232"/>
    <lineage>
        <taxon>Eukaryota</taxon>
        <taxon>Fungi</taxon>
        <taxon>Fungi incertae sedis</taxon>
        <taxon>Microsporidia</taxon>
        <taxon>Edhazardia</taxon>
    </lineage>
</organism>
<dbReference type="InParanoid" id="J9D3D4"/>
<accession>J9D3D4</accession>